<evidence type="ECO:0000256" key="2">
    <source>
        <dbReference type="RuleBase" id="RU410713"/>
    </source>
</evidence>
<keyword evidence="1" id="KW-0833">Ubl conjugation pathway</keyword>
<evidence type="ECO:0000313" key="5">
    <source>
        <dbReference type="Proteomes" id="UP000322873"/>
    </source>
</evidence>
<dbReference type="SUPFAM" id="SSF46934">
    <property type="entry name" value="UBA-like"/>
    <property type="match status" value="1"/>
</dbReference>
<dbReference type="GO" id="GO:0032182">
    <property type="term" value="F:ubiquitin-like protein binding"/>
    <property type="evidence" value="ECO:0007669"/>
    <property type="project" value="TreeGrafter"/>
</dbReference>
<accession>A0A5M9JLZ2</accession>
<dbReference type="Proteomes" id="UP000322873">
    <property type="component" value="Unassembled WGS sequence"/>
</dbReference>
<proteinExistence type="predicted"/>
<evidence type="ECO:0000313" key="4">
    <source>
        <dbReference type="EMBL" id="KAA8568065.1"/>
    </source>
</evidence>
<dbReference type="CDD" id="cd14350">
    <property type="entry name" value="UBA_DCNL"/>
    <property type="match status" value="1"/>
</dbReference>
<dbReference type="AlphaFoldDB" id="A0A5M9JLZ2"/>
<evidence type="ECO:0000259" key="3">
    <source>
        <dbReference type="PROSITE" id="PS51229"/>
    </source>
</evidence>
<dbReference type="GO" id="GO:0045116">
    <property type="term" value="P:protein neddylation"/>
    <property type="evidence" value="ECO:0007669"/>
    <property type="project" value="TreeGrafter"/>
</dbReference>
<dbReference type="Gene3D" id="1.10.238.10">
    <property type="entry name" value="EF-hand"/>
    <property type="match status" value="1"/>
</dbReference>
<keyword evidence="5" id="KW-1185">Reference proteome</keyword>
<dbReference type="PROSITE" id="PS51229">
    <property type="entry name" value="DCUN1"/>
    <property type="match status" value="1"/>
</dbReference>
<organism evidence="4 5">
    <name type="scientific">Monilinia fructicola</name>
    <name type="common">Brown rot fungus</name>
    <name type="synonym">Ciboria fructicola</name>
    <dbReference type="NCBI Taxonomy" id="38448"/>
    <lineage>
        <taxon>Eukaryota</taxon>
        <taxon>Fungi</taxon>
        <taxon>Dikarya</taxon>
        <taxon>Ascomycota</taxon>
        <taxon>Pezizomycotina</taxon>
        <taxon>Leotiomycetes</taxon>
        <taxon>Helotiales</taxon>
        <taxon>Sclerotiniaceae</taxon>
        <taxon>Monilinia</taxon>
    </lineage>
</organism>
<comment type="caution">
    <text evidence="4">The sequence shown here is derived from an EMBL/GenBank/DDBJ whole genome shotgun (WGS) entry which is preliminary data.</text>
</comment>
<protein>
    <recommendedName>
        <fullName evidence="2">Defective in cullin neddylation protein</fullName>
    </recommendedName>
</protein>
<evidence type="ECO:0000256" key="1">
    <source>
        <dbReference type="ARBA" id="ARBA00022786"/>
    </source>
</evidence>
<comment type="function">
    <text evidence="2">Neddylation of cullins play an essential role in the regulation of SCF-type complexes activity.</text>
</comment>
<dbReference type="InterPro" id="IPR005176">
    <property type="entry name" value="PONY_dom"/>
</dbReference>
<reference evidence="4 5" key="1">
    <citation type="submission" date="2019-06" db="EMBL/GenBank/DDBJ databases">
        <title>Genome Sequence of the Brown Rot Fungal Pathogen Monilinia fructicola.</title>
        <authorList>
            <person name="De Miccolis Angelini R.M."/>
            <person name="Landi L."/>
            <person name="Abate D."/>
            <person name="Pollastro S."/>
            <person name="Romanazzi G."/>
            <person name="Faretra F."/>
        </authorList>
    </citation>
    <scope>NUCLEOTIDE SEQUENCE [LARGE SCALE GENOMIC DNA]</scope>
    <source>
        <strain evidence="4 5">Mfrc123</strain>
    </source>
</reference>
<dbReference type="Gene3D" id="1.10.8.10">
    <property type="entry name" value="DNA helicase RuvA subunit, C-terminal domain"/>
    <property type="match status" value="1"/>
</dbReference>
<dbReference type="EMBL" id="VICG01000010">
    <property type="protein sequence ID" value="KAA8568065.1"/>
    <property type="molecule type" value="Genomic_DNA"/>
</dbReference>
<feature type="domain" description="DCUN1" evidence="3">
    <location>
        <begin position="55"/>
        <end position="232"/>
    </location>
</feature>
<dbReference type="InterPro" id="IPR014764">
    <property type="entry name" value="DCN-prot"/>
</dbReference>
<dbReference type="InterPro" id="IPR009060">
    <property type="entry name" value="UBA-like_sf"/>
</dbReference>
<dbReference type="GO" id="GO:0097602">
    <property type="term" value="F:cullin family protein binding"/>
    <property type="evidence" value="ECO:0007669"/>
    <property type="project" value="TreeGrafter"/>
</dbReference>
<dbReference type="PANTHER" id="PTHR12281">
    <property type="entry name" value="RP42 RELATED"/>
    <property type="match status" value="1"/>
</dbReference>
<sequence>MPLTGSQRSILHQFMQISGASERTGTRILKATGWKLDAACDSFFQANGNSSVQAKETESLTKLFESYRTFSDEVDTVGVDGTMKYFGDDLGINLEGVEFLIPCEIIQVPAIGEMTKSGFVEGWKKLGLDTLPKQKSYIEKALNSLSVDTELFKRVYKHTFICAREKGQKALFIRKCQCILGTAVQQARATMEDCLNELDSVMVGILNTELEQKCEQRFMEPNISIPCEDNGG</sequence>
<dbReference type="GO" id="GO:0000151">
    <property type="term" value="C:ubiquitin ligase complex"/>
    <property type="evidence" value="ECO:0007669"/>
    <property type="project" value="TreeGrafter"/>
</dbReference>
<dbReference type="Pfam" id="PF14555">
    <property type="entry name" value="UBA_4"/>
    <property type="match status" value="1"/>
</dbReference>
<dbReference type="PANTHER" id="PTHR12281:SF31">
    <property type="entry name" value="DCN1-LIKE PROTEIN 3"/>
    <property type="match status" value="1"/>
</dbReference>
<name>A0A5M9JLZ2_MONFR</name>
<dbReference type="GO" id="GO:0031624">
    <property type="term" value="F:ubiquitin conjugating enzyme binding"/>
    <property type="evidence" value="ECO:0007669"/>
    <property type="project" value="TreeGrafter"/>
</dbReference>
<dbReference type="VEuPathDB" id="FungiDB:MFRU_041g00410"/>
<gene>
    <name evidence="4" type="ORF">EYC84_008480</name>
</gene>